<dbReference type="PANTHER" id="PTHR30160">
    <property type="entry name" value="TETRAACYLDISACCHARIDE 4'-KINASE-RELATED"/>
    <property type="match status" value="1"/>
</dbReference>
<evidence type="ECO:0000313" key="3">
    <source>
        <dbReference type="EMBL" id="ADB42370.1"/>
    </source>
</evidence>
<keyword evidence="1" id="KW-0328">Glycosyltransferase</keyword>
<dbReference type="Proteomes" id="UP000002028">
    <property type="component" value="Chromosome"/>
</dbReference>
<dbReference type="Gene3D" id="3.40.50.2000">
    <property type="entry name" value="Glycogen Phosphorylase B"/>
    <property type="match status" value="2"/>
</dbReference>
<gene>
    <name evidence="3" type="ordered locus">Slin_6413</name>
</gene>
<evidence type="ECO:0000256" key="2">
    <source>
        <dbReference type="ARBA" id="ARBA00022679"/>
    </source>
</evidence>
<dbReference type="eggNOG" id="COG0859">
    <property type="taxonomic scope" value="Bacteria"/>
</dbReference>
<accession>D2QU88</accession>
<sequence length="329" mass="37791">MKILILRFSSIGDIVLTTPVIRCLKQQMAGAEIHYCTKRQYQSLIADNPYIDRCHYLDDSLPRLISQLRQERYDIVIDLHNNLRTTLIKQALGKRAFTFDKINMRKWLYVRFKVNVMPSVHIVDRYMDTVKTLGVVNDNKGLDYFLPAEEPIPANYLPYTHQSSFVAYAIGGQHATKRLPVERMIELCRKIDRPVVLLGDQQDRESGEIIRRALGDLLIYNTCGLLTLNQSASLVKRAQLVYSHDTGLMHIAAAFKKPIISIWGNTTPRLGMYPYNTRHLIIENTALNCRPCSKIGHDRCPLGHHKCMNDLSFTFDPTLLQNSHRQAQV</sequence>
<keyword evidence="4" id="KW-1185">Reference proteome</keyword>
<reference evidence="3 4" key="1">
    <citation type="journal article" date="2010" name="Stand. Genomic Sci.">
        <title>Complete genome sequence of Spirosoma linguale type strain (1).</title>
        <authorList>
            <person name="Lail K."/>
            <person name="Sikorski J."/>
            <person name="Saunders E."/>
            <person name="Lapidus A."/>
            <person name="Glavina Del Rio T."/>
            <person name="Copeland A."/>
            <person name="Tice H."/>
            <person name="Cheng J.-F."/>
            <person name="Lucas S."/>
            <person name="Nolan M."/>
            <person name="Bruce D."/>
            <person name="Goodwin L."/>
            <person name="Pitluck S."/>
            <person name="Ivanova N."/>
            <person name="Mavromatis K."/>
            <person name="Ovchinnikova G."/>
            <person name="Pati A."/>
            <person name="Chen A."/>
            <person name="Palaniappan K."/>
            <person name="Land M."/>
            <person name="Hauser L."/>
            <person name="Chang Y.-J."/>
            <person name="Jeffries C.D."/>
            <person name="Chain P."/>
            <person name="Brettin T."/>
            <person name="Detter J.C."/>
            <person name="Schuetze A."/>
            <person name="Rohde M."/>
            <person name="Tindall B.J."/>
            <person name="Goeker M."/>
            <person name="Bristow J."/>
            <person name="Eisen J.A."/>
            <person name="Markowitz V."/>
            <person name="Hugenholtz P."/>
            <person name="Kyrpides N.C."/>
            <person name="Klenk H.-P."/>
            <person name="Chen F."/>
        </authorList>
    </citation>
    <scope>NUCLEOTIDE SEQUENCE [LARGE SCALE GENOMIC DNA]</scope>
    <source>
        <strain evidence="4">ATCC 33905 / DSM 74 / LMG 10896 / Claus 1</strain>
    </source>
</reference>
<organism evidence="3 4">
    <name type="scientific">Spirosoma linguale (strain ATCC 33905 / DSM 74 / LMG 10896 / Claus 1)</name>
    <dbReference type="NCBI Taxonomy" id="504472"/>
    <lineage>
        <taxon>Bacteria</taxon>
        <taxon>Pseudomonadati</taxon>
        <taxon>Bacteroidota</taxon>
        <taxon>Cytophagia</taxon>
        <taxon>Cytophagales</taxon>
        <taxon>Cytophagaceae</taxon>
        <taxon>Spirosoma</taxon>
    </lineage>
</organism>
<dbReference type="CAZy" id="GT9">
    <property type="family name" value="Glycosyltransferase Family 9"/>
</dbReference>
<dbReference type="GO" id="GO:0008713">
    <property type="term" value="F:ADP-heptose-lipopolysaccharide heptosyltransferase activity"/>
    <property type="evidence" value="ECO:0007669"/>
    <property type="project" value="TreeGrafter"/>
</dbReference>
<dbReference type="CDD" id="cd03789">
    <property type="entry name" value="GT9_LPS_heptosyltransferase"/>
    <property type="match status" value="1"/>
</dbReference>
<dbReference type="GO" id="GO:0009244">
    <property type="term" value="P:lipopolysaccharide core region biosynthetic process"/>
    <property type="evidence" value="ECO:0007669"/>
    <property type="project" value="TreeGrafter"/>
</dbReference>
<dbReference type="Pfam" id="PF01075">
    <property type="entry name" value="Glyco_transf_9"/>
    <property type="match status" value="1"/>
</dbReference>
<dbReference type="RefSeq" id="WP_012930854.1">
    <property type="nucleotide sequence ID" value="NC_013730.1"/>
</dbReference>
<protein>
    <submittedName>
        <fullName evidence="3">Glycosyl transferase family 9</fullName>
    </submittedName>
</protein>
<dbReference type="HOGENOM" id="CLU_038371_3_0_10"/>
<keyword evidence="2 3" id="KW-0808">Transferase</keyword>
<dbReference type="SUPFAM" id="SSF53756">
    <property type="entry name" value="UDP-Glycosyltransferase/glycogen phosphorylase"/>
    <property type="match status" value="1"/>
</dbReference>
<dbReference type="InterPro" id="IPR002201">
    <property type="entry name" value="Glyco_trans_9"/>
</dbReference>
<name>D2QU88_SPILD</name>
<evidence type="ECO:0000313" key="4">
    <source>
        <dbReference type="Proteomes" id="UP000002028"/>
    </source>
</evidence>
<dbReference type="KEGG" id="sli:Slin_6413"/>
<proteinExistence type="predicted"/>
<dbReference type="InterPro" id="IPR051199">
    <property type="entry name" value="LPS_LOS_Heptosyltrfase"/>
</dbReference>
<dbReference type="STRING" id="504472.Slin_6413"/>
<dbReference type="EMBL" id="CP001769">
    <property type="protein sequence ID" value="ADB42370.1"/>
    <property type="molecule type" value="Genomic_DNA"/>
</dbReference>
<dbReference type="AlphaFoldDB" id="D2QU88"/>
<dbReference type="GO" id="GO:0005829">
    <property type="term" value="C:cytosol"/>
    <property type="evidence" value="ECO:0007669"/>
    <property type="project" value="TreeGrafter"/>
</dbReference>
<evidence type="ECO:0000256" key="1">
    <source>
        <dbReference type="ARBA" id="ARBA00022676"/>
    </source>
</evidence>